<dbReference type="Proteomes" id="UP001312865">
    <property type="component" value="Unassembled WGS sequence"/>
</dbReference>
<dbReference type="RefSeq" id="WP_336585730.1">
    <property type="nucleotide sequence ID" value="NZ_JBBAXC010000003.1"/>
</dbReference>
<organism evidence="1 2">
    <name type="scientific">Bacillus spongiae</name>
    <dbReference type="NCBI Taxonomy" id="2683610"/>
    <lineage>
        <taxon>Bacteria</taxon>
        <taxon>Bacillati</taxon>
        <taxon>Bacillota</taxon>
        <taxon>Bacilli</taxon>
        <taxon>Bacillales</taxon>
        <taxon>Bacillaceae</taxon>
        <taxon>Bacillus</taxon>
    </lineage>
</organism>
<dbReference type="InterPro" id="IPR029278">
    <property type="entry name" value="Imm26"/>
</dbReference>
<reference evidence="1 2" key="1">
    <citation type="journal article" date="2018" name="J. Microbiol.">
        <title>Bacillus spongiae sp. nov., isolated from sponge of Jeju Island.</title>
        <authorList>
            <person name="Lee G.E."/>
            <person name="Im W.T."/>
            <person name="Park J.S."/>
        </authorList>
    </citation>
    <scope>NUCLEOTIDE SEQUENCE [LARGE SCALE GENOMIC DNA]</scope>
    <source>
        <strain evidence="1 2">135PIL107-10</strain>
    </source>
</reference>
<evidence type="ECO:0000313" key="1">
    <source>
        <dbReference type="EMBL" id="MEI5906292.1"/>
    </source>
</evidence>
<evidence type="ECO:0000313" key="2">
    <source>
        <dbReference type="Proteomes" id="UP001312865"/>
    </source>
</evidence>
<proteinExistence type="predicted"/>
<name>A0ABU8HAL8_9BACI</name>
<protein>
    <submittedName>
        <fullName evidence="1">Immunity 26/phosphotriesterase HocA family protein</fullName>
    </submittedName>
</protein>
<gene>
    <name evidence="1" type="ORF">WAK64_04395</name>
</gene>
<sequence length="154" mass="18010">MAFDLLIKMQPSRKQRKEGEVFAIQPFKNTFYYGKVIRTKLPSKSLMVKGMNLIYIYNQHSKEMKIPMELNPNNLLIPPQIVNNQGWLKGYFQTLDIQPILEEERSIDFGFWDIKVKEYVDEEGERINRVPALHEDFGVGSYGSVGYSVKKFLK</sequence>
<comment type="caution">
    <text evidence="1">The sequence shown here is derived from an EMBL/GenBank/DDBJ whole genome shotgun (WGS) entry which is preliminary data.</text>
</comment>
<keyword evidence="2" id="KW-1185">Reference proteome</keyword>
<accession>A0ABU8HAL8</accession>
<dbReference type="Pfam" id="PF15428">
    <property type="entry name" value="Imm26"/>
    <property type="match status" value="1"/>
</dbReference>
<dbReference type="EMBL" id="JBBAXC010000003">
    <property type="protein sequence ID" value="MEI5906292.1"/>
    <property type="molecule type" value="Genomic_DNA"/>
</dbReference>